<dbReference type="Proteomes" id="UP000184233">
    <property type="component" value="Unassembled WGS sequence"/>
</dbReference>
<sequence>MLTAAFSVVRAQDYVEVRGSLPPGAVRVFVRDTVYRISGTYTIGGTLVIEPGTRVEFLPNGRLIDSTGGRILADGRASATYNANAVNPLLPPYTGYDDPSYFGAPGVVTSTIATEPTIHASKHGVVFHVDLGSDPNLQNLTPAEAVMYKAARLEYGGSQAAIRLNPWFRQKAGNPIDVRPARITFIAGDVNNFSREWGHIVVLPGARAAFFRDVDFLNFRKDTTVDNEPIYLANSAGQAMTRAQQTTANDNLLRATNGGGGAITTFSVRTWIVGCNFRNNMARFRGGALQVLQAPVDQYVGTPLQVYPTVSQATINALSIYPAQVNPYLTDRKTAQPIQQNLRAIDLLYTNGPEPALTDAERQSLDDARLAMYLGRIRQTRFINNRVLLSDVDTVRIGGIRVVTDVNRPATVHGTIDRSHKNEAFGGAVYIAGRNKILVGLGVNDFQGKDTIEFVGNYTENRQQTELVNNQRTHGAMGGALYLGGDSTSIYLAGRYASNKTIVPFITDVNTTNPITSMATYSQGGAVYAASTVGEVHVRGGLDNNPATHFLSNEAGRGGAIYVATTTNAPLSPYIGGSDGVIVARNYGFNIKFRDNKAVADGGAIYTERNMMVHGAGGVSGPLWVYGSTYGVEFSNNTAGYSGGAVSVQLPTGLPIEQRVLRYVRANFVNNRVGEVNDSVASIVRGGGGLYSINADLNVIKGVEFRANKVWHGNGGAVAVVTPDTLTRKRFVVTDLDNIIDNAQGVAVGYTPRNDVFTFQTASPRPDERMLTRFYDNIAIANPNRQGSGVTQRGNANNLMHPGAGIRENGTGLGGAVYILDSIRVRVDTFAFDRVRIQNNTAWSGAAIYSDNYDLKLALQRSLITGNTATSDIGRTTDTITGPFLGDENLASSDIAGAVLYGEVVGPLPWTSYSYAANSIYDNNARFIIRLPDAQDTKGVLAGTTGIGFGGVDTLRGNYWGRTEANVNTILPLSGNQTFQRTQETFFIAGNGKTHLRFMRIPSNNVTEQGPFESTWRFTYKPIPIYQIPDTLLMEGRVYDIFDKGTDIKTADYSRRRMSPIEDFSVGIPPAIRLFADATQPSNNKYVKRTTRDPFDAETFDYIGKVQTEFIGDHPIGYPLFLEARADYDQTAEISNNDPRAINESVFFVINERTGDYIRVNMKQKGLTDTTFRARVELVPDSSFGGDPNIRRSYEGLSSYGTGATLLSVLAANAVAEDSSALAGRRWEGSTVLGELGGNGFRLGNRPGLPFSNTGNDGGKETYFGGERYRALPVREGDEVTVVSRTVLWKEGVIPAINGALSFRIGSTSNPPVLTGAGDTLANSPLLHPEMRNRVFVTENRLYTPITAAQSPRGGGRGSWFNEPASYPADSTGQPIVSLDYTERDSIFSITAVDINRFYDPRVIMDSTKGAYLSYFWKISDDNSALKYWLRDTLVDAGDDNSTSWGAVGYRILRGRPINPYIVPGGEEIEVTAKNFPPSLEIVDTLRKAGYSEDVISRWLYLYPSYFHAEEYDNNSLPLDQRDQANTNARFLQQDTVNYGWLDTTSYRFRIYVVDSMPRFLWAHKPPRTGGPQYTNFLAGDTTIVLDPTTVDTNTYKNGEYLDTLRMLVSNSRVGRRLVAPNAITDEIYNNPLGNNSRQADTVNIQYVANLTDSLRFMLDVNTDDEFEDRAAVDNNRAIVQRYGAWDFRYGKTAYGFLSTAVRETPGDTTLDEVQITRPVWMSTQYMRKYNNGAQADQFGEDFMTNGQINIRIARQEAINLLTPVGQVNDDLNTDTLLTIVANDGHGGINYYTRRVFVNLQPQIITADLPEALEDEDYNVHLLDSARRIKVYDPNWGQAQNFELIYTDETRDSVAIDPYFEESGKIALNKTTPKWLKINRESGLLYGTPRVTDTPYPDTVVQVTVLVTDKGGLKDQRTINLTIRARNHEPHLFSSPIIKCVDFGKPYEDTIRVTDIDLKRTQAANEQLSFSVLDTPGDWVFTPATLSSPIADTQVVRISTTNLQGVPVNGRIRIQVVVTDKQGLADTLVYQVAVSAETRFSADVRVENNLGAFQVLTFGLNKTEIATRGDEDGSYGRLDSNYCEYELPPVPYIDVFDARWTIPNRNGTLRNIFPHSATPGEAIYRARFQAGGETGQSSAYYPVKISWCRNQIPDRTTDEPGSYYIRDDVSNGAQFSFNMKTGEGRSVADIQHKVANGCDTIIIIRDALKGFIIVYDYTTAVDNEGTITTDLAITQTAPNPFSSSTAISFSTPGTKMISVEIYDAIGTKVATLANDMFSAGSHTIEWNGTSNGVALSSGLYTVRIADGTKSVTQQIVLVR</sequence>
<dbReference type="SUPFAM" id="SSF49313">
    <property type="entry name" value="Cadherin-like"/>
    <property type="match status" value="1"/>
</dbReference>
<dbReference type="EMBL" id="MKVH01000003">
    <property type="protein sequence ID" value="OJX60714.1"/>
    <property type="molecule type" value="Genomic_DNA"/>
</dbReference>
<proteinExistence type="predicted"/>
<evidence type="ECO:0000256" key="6">
    <source>
        <dbReference type="ARBA" id="ARBA00023136"/>
    </source>
</evidence>
<keyword evidence="6" id="KW-0472">Membrane</keyword>
<keyword evidence="7" id="KW-0998">Cell outer membrane</keyword>
<evidence type="ECO:0000256" key="1">
    <source>
        <dbReference type="ARBA" id="ARBA00004196"/>
    </source>
</evidence>
<dbReference type="InterPro" id="IPR026444">
    <property type="entry name" value="Secre_tail"/>
</dbReference>
<dbReference type="STRING" id="1895771.BGO89_03845"/>
<dbReference type="InterPro" id="IPR015919">
    <property type="entry name" value="Cadherin-like_sf"/>
</dbReference>
<evidence type="ECO:0000256" key="7">
    <source>
        <dbReference type="ARBA" id="ARBA00023237"/>
    </source>
</evidence>
<evidence type="ECO:0000313" key="8">
    <source>
        <dbReference type="EMBL" id="OJX60714.1"/>
    </source>
</evidence>
<evidence type="ECO:0000256" key="4">
    <source>
        <dbReference type="ARBA" id="ARBA00022525"/>
    </source>
</evidence>
<dbReference type="GO" id="GO:0005576">
    <property type="term" value="C:extracellular region"/>
    <property type="evidence" value="ECO:0007669"/>
    <property type="project" value="UniProtKB-SubCell"/>
</dbReference>
<dbReference type="PANTHER" id="PTHR11319:SF35">
    <property type="entry name" value="OUTER MEMBRANE PROTEIN PMPC-RELATED"/>
    <property type="match status" value="1"/>
</dbReference>
<gene>
    <name evidence="8" type="ORF">BGO89_03845</name>
</gene>
<dbReference type="InterPro" id="IPR003368">
    <property type="entry name" value="POMP_repeat"/>
</dbReference>
<evidence type="ECO:0000256" key="5">
    <source>
        <dbReference type="ARBA" id="ARBA00022729"/>
    </source>
</evidence>
<reference evidence="8 9" key="1">
    <citation type="submission" date="2016-09" db="EMBL/GenBank/DDBJ databases">
        <title>Genome-resolved meta-omics ties microbial dynamics to process performance in biotechnology for thiocyanate degradation.</title>
        <authorList>
            <person name="Kantor R.S."/>
            <person name="Huddy R.J."/>
            <person name="Iyer R."/>
            <person name="Thomas B.C."/>
            <person name="Brown C.T."/>
            <person name="Anantharaman K."/>
            <person name="Tringe S."/>
            <person name="Hettich R.L."/>
            <person name="Harrison S.T."/>
            <person name="Banfield J.F."/>
        </authorList>
    </citation>
    <scope>NUCLEOTIDE SEQUENCE [LARGE SCALE GENOMIC DNA]</scope>
    <source>
        <strain evidence="8">59-99</strain>
    </source>
</reference>
<dbReference type="NCBIfam" id="TIGR04183">
    <property type="entry name" value="Por_Secre_tail"/>
    <property type="match status" value="1"/>
</dbReference>
<keyword evidence="5" id="KW-0732">Signal</keyword>
<evidence type="ECO:0000256" key="3">
    <source>
        <dbReference type="ARBA" id="ARBA00004613"/>
    </source>
</evidence>
<dbReference type="InterPro" id="IPR013783">
    <property type="entry name" value="Ig-like_fold"/>
</dbReference>
<dbReference type="Pfam" id="PF05345">
    <property type="entry name" value="He_PIG"/>
    <property type="match status" value="1"/>
</dbReference>
<dbReference type="Gene3D" id="2.60.40.4070">
    <property type="match status" value="1"/>
</dbReference>
<name>A0A1M3L5H5_9BACT</name>
<evidence type="ECO:0000256" key="2">
    <source>
        <dbReference type="ARBA" id="ARBA00004442"/>
    </source>
</evidence>
<dbReference type="Pfam" id="PF02415">
    <property type="entry name" value="Chlam_PMP"/>
    <property type="match status" value="2"/>
</dbReference>
<dbReference type="GO" id="GO:0005509">
    <property type="term" value="F:calcium ion binding"/>
    <property type="evidence" value="ECO:0007669"/>
    <property type="project" value="InterPro"/>
</dbReference>
<dbReference type="Gene3D" id="2.60.40.10">
    <property type="entry name" value="Immunoglobulins"/>
    <property type="match status" value="1"/>
</dbReference>
<dbReference type="PANTHER" id="PTHR11319">
    <property type="entry name" value="G PROTEIN-COUPLED RECEPTOR-RELATED"/>
    <property type="match status" value="1"/>
</dbReference>
<protein>
    <submittedName>
        <fullName evidence="8">Uncharacterized protein</fullName>
    </submittedName>
</protein>
<organism evidence="8 9">
    <name type="scientific">Candidatus Kapaibacterium thiocyanatum</name>
    <dbReference type="NCBI Taxonomy" id="1895771"/>
    <lineage>
        <taxon>Bacteria</taxon>
        <taxon>Pseudomonadati</taxon>
        <taxon>Candidatus Kapaibacteriota</taxon>
        <taxon>Candidatus Kapaibacteriia</taxon>
        <taxon>Candidatus Kapaibacteriales</taxon>
        <taxon>Candidatus Kapaibacteriaceae</taxon>
        <taxon>Candidatus Kapaibacterium</taxon>
    </lineage>
</organism>
<comment type="caution">
    <text evidence="8">The sequence shown here is derived from an EMBL/GenBank/DDBJ whole genome shotgun (WGS) entry which is preliminary data.</text>
</comment>
<keyword evidence="4" id="KW-0964">Secreted</keyword>
<dbReference type="GO" id="GO:0009279">
    <property type="term" value="C:cell outer membrane"/>
    <property type="evidence" value="ECO:0007669"/>
    <property type="project" value="UniProtKB-SubCell"/>
</dbReference>
<comment type="subcellular location">
    <subcellularLocation>
        <location evidence="1">Cell envelope</location>
    </subcellularLocation>
    <subcellularLocation>
        <location evidence="2">Cell outer membrane</location>
    </subcellularLocation>
    <subcellularLocation>
        <location evidence="3">Secreted</location>
    </subcellularLocation>
</comment>
<evidence type="ECO:0000313" key="9">
    <source>
        <dbReference type="Proteomes" id="UP000184233"/>
    </source>
</evidence>
<accession>A0A1M3L5H5</accession>